<sequence>MTTSTFNLPLPPKLDDEVYDAELPSGCRWAYPCKLPSCPDYGKSWILRSTFLLHLQERDAHMATVTTPVARRASDTESRYTTDPYLPLRAASDFWS</sequence>
<gene>
    <name evidence="1" type="ORF">GX50_05167</name>
</gene>
<dbReference type="AlphaFoldDB" id="A0A2B7ZG97"/>
<evidence type="ECO:0008006" key="3">
    <source>
        <dbReference type="Google" id="ProtNLM"/>
    </source>
</evidence>
<dbReference type="Proteomes" id="UP000226031">
    <property type="component" value="Unassembled WGS sequence"/>
</dbReference>
<protein>
    <recommendedName>
        <fullName evidence="3">C2H2-type domain-containing protein</fullName>
    </recommendedName>
</protein>
<dbReference type="EMBL" id="PDND01000106">
    <property type="protein sequence ID" value="PGH32042.1"/>
    <property type="molecule type" value="Genomic_DNA"/>
</dbReference>
<proteinExistence type="predicted"/>
<comment type="caution">
    <text evidence="1">The sequence shown here is derived from an EMBL/GenBank/DDBJ whole genome shotgun (WGS) entry which is preliminary data.</text>
</comment>
<keyword evidence="2" id="KW-1185">Reference proteome</keyword>
<evidence type="ECO:0000313" key="2">
    <source>
        <dbReference type="Proteomes" id="UP000226031"/>
    </source>
</evidence>
<organism evidence="1 2">
    <name type="scientific">[Emmonsia] crescens</name>
    <dbReference type="NCBI Taxonomy" id="73230"/>
    <lineage>
        <taxon>Eukaryota</taxon>
        <taxon>Fungi</taxon>
        <taxon>Dikarya</taxon>
        <taxon>Ascomycota</taxon>
        <taxon>Pezizomycotina</taxon>
        <taxon>Eurotiomycetes</taxon>
        <taxon>Eurotiomycetidae</taxon>
        <taxon>Onygenales</taxon>
        <taxon>Ajellomycetaceae</taxon>
        <taxon>Emergomyces</taxon>
    </lineage>
</organism>
<reference evidence="1 2" key="1">
    <citation type="submission" date="2017-10" db="EMBL/GenBank/DDBJ databases">
        <title>Comparative genomics in systemic dimorphic fungi from Ajellomycetaceae.</title>
        <authorList>
            <person name="Munoz J.F."/>
            <person name="Mcewen J.G."/>
            <person name="Clay O.K."/>
            <person name="Cuomo C.A."/>
        </authorList>
    </citation>
    <scope>NUCLEOTIDE SEQUENCE [LARGE SCALE GENOMIC DNA]</scope>
    <source>
        <strain evidence="1 2">UAMH4076</strain>
    </source>
</reference>
<accession>A0A2B7ZG97</accession>
<name>A0A2B7ZG97_9EURO</name>
<evidence type="ECO:0000313" key="1">
    <source>
        <dbReference type="EMBL" id="PGH32042.1"/>
    </source>
</evidence>